<sequence>MPSLRQVRAVTKLVGRRATLRYSAVALGASVLAACGKDPGNSGSPGPLGLTVAAFLKGEWRVEMSPPAGEEPIRLTVEITGGRWSIEPYPRGAWESDAPWKGSWALSGSRLKLSGPRSPYTPRMVSRVAAYGVPAMIGASGSLRLVWQVLTGSSEDSDDELRVEYTGSTLHIVHTTNEGTRTELRCERA</sequence>
<gene>
    <name evidence="1" type="ORF">GCM10009863_24360</name>
</gene>
<organism evidence="1 2">
    <name type="scientific">Streptomyces axinellae</name>
    <dbReference type="NCBI Taxonomy" id="552788"/>
    <lineage>
        <taxon>Bacteria</taxon>
        <taxon>Bacillati</taxon>
        <taxon>Actinomycetota</taxon>
        <taxon>Actinomycetes</taxon>
        <taxon>Kitasatosporales</taxon>
        <taxon>Streptomycetaceae</taxon>
        <taxon>Streptomyces</taxon>
    </lineage>
</organism>
<comment type="caution">
    <text evidence="1">The sequence shown here is derived from an EMBL/GenBank/DDBJ whole genome shotgun (WGS) entry which is preliminary data.</text>
</comment>
<dbReference type="PROSITE" id="PS51257">
    <property type="entry name" value="PROKAR_LIPOPROTEIN"/>
    <property type="match status" value="1"/>
</dbReference>
<proteinExistence type="predicted"/>
<keyword evidence="2" id="KW-1185">Reference proteome</keyword>
<evidence type="ECO:0000313" key="2">
    <source>
        <dbReference type="Proteomes" id="UP001501447"/>
    </source>
</evidence>
<protein>
    <recommendedName>
        <fullName evidence="3">Lipocalin-like domain-containing protein</fullName>
    </recommendedName>
</protein>
<evidence type="ECO:0008006" key="3">
    <source>
        <dbReference type="Google" id="ProtNLM"/>
    </source>
</evidence>
<dbReference type="Proteomes" id="UP001501447">
    <property type="component" value="Unassembled WGS sequence"/>
</dbReference>
<accession>A0ABN3Q249</accession>
<evidence type="ECO:0000313" key="1">
    <source>
        <dbReference type="EMBL" id="GAA2609949.1"/>
    </source>
</evidence>
<dbReference type="EMBL" id="BAAARJ010000007">
    <property type="protein sequence ID" value="GAA2609949.1"/>
    <property type="molecule type" value="Genomic_DNA"/>
</dbReference>
<reference evidence="1 2" key="1">
    <citation type="journal article" date="2019" name="Int. J. Syst. Evol. Microbiol.">
        <title>The Global Catalogue of Microorganisms (GCM) 10K type strain sequencing project: providing services to taxonomists for standard genome sequencing and annotation.</title>
        <authorList>
            <consortium name="The Broad Institute Genomics Platform"/>
            <consortium name="The Broad Institute Genome Sequencing Center for Infectious Disease"/>
            <person name="Wu L."/>
            <person name="Ma J."/>
        </authorList>
    </citation>
    <scope>NUCLEOTIDE SEQUENCE [LARGE SCALE GENOMIC DNA]</scope>
    <source>
        <strain evidence="1 2">JCM 16373</strain>
    </source>
</reference>
<name>A0ABN3Q249_9ACTN</name>